<gene>
    <name evidence="2" type="ORF">WJX84_011899</name>
</gene>
<protein>
    <submittedName>
        <fullName evidence="2">Uncharacterized protein</fullName>
    </submittedName>
</protein>
<evidence type="ECO:0000256" key="1">
    <source>
        <dbReference type="SAM" id="MobiDB-lite"/>
    </source>
</evidence>
<proteinExistence type="predicted"/>
<feature type="region of interest" description="Disordered" evidence="1">
    <location>
        <begin position="191"/>
        <end position="219"/>
    </location>
</feature>
<dbReference type="InterPro" id="IPR026350">
    <property type="entry name" value="GxxExxY"/>
</dbReference>
<feature type="compositionally biased region" description="Polar residues" evidence="1">
    <location>
        <begin position="359"/>
        <end position="369"/>
    </location>
</feature>
<evidence type="ECO:0000313" key="3">
    <source>
        <dbReference type="Proteomes" id="UP001485043"/>
    </source>
</evidence>
<feature type="compositionally biased region" description="Polar residues" evidence="1">
    <location>
        <begin position="305"/>
        <end position="326"/>
    </location>
</feature>
<dbReference type="Proteomes" id="UP001485043">
    <property type="component" value="Unassembled WGS sequence"/>
</dbReference>
<feature type="compositionally biased region" description="Polar residues" evidence="1">
    <location>
        <begin position="286"/>
        <end position="296"/>
    </location>
</feature>
<accession>A0AAW1T884</accession>
<reference evidence="2 3" key="1">
    <citation type="journal article" date="2024" name="Nat. Commun.">
        <title>Phylogenomics reveals the evolutionary origins of lichenization in chlorophyte algae.</title>
        <authorList>
            <person name="Puginier C."/>
            <person name="Libourel C."/>
            <person name="Otte J."/>
            <person name="Skaloud P."/>
            <person name="Haon M."/>
            <person name="Grisel S."/>
            <person name="Petersen M."/>
            <person name="Berrin J.G."/>
            <person name="Delaux P.M."/>
            <person name="Dal Grande F."/>
            <person name="Keller J."/>
        </authorList>
    </citation>
    <scope>NUCLEOTIDE SEQUENCE [LARGE SCALE GENOMIC DNA]</scope>
    <source>
        <strain evidence="2 3">SAG 2523</strain>
    </source>
</reference>
<organism evidence="2 3">
    <name type="scientific">Apatococcus fuscideae</name>
    <dbReference type="NCBI Taxonomy" id="2026836"/>
    <lineage>
        <taxon>Eukaryota</taxon>
        <taxon>Viridiplantae</taxon>
        <taxon>Chlorophyta</taxon>
        <taxon>core chlorophytes</taxon>
        <taxon>Trebouxiophyceae</taxon>
        <taxon>Chlorellales</taxon>
        <taxon>Chlorellaceae</taxon>
        <taxon>Apatococcus</taxon>
    </lineage>
</organism>
<comment type="caution">
    <text evidence="2">The sequence shown here is derived from an EMBL/GenBank/DDBJ whole genome shotgun (WGS) entry which is preliminary data.</text>
</comment>
<sequence length="369" mass="40041">MERFQAVEVMKARKVPRVPANIVQEVANLAQQAYQDPKRLNRSVTSDKACQSYLLAALESKGYSVLVEEGIREAFADYRGPQKRSIMMLDKKVCVELKVFVGLPKAPHITQLKSYMTVTDCDCGMVICFPNDGSNSIDVKFVTFEKGRFKTNELFWREGFICPDTPADTSPSRPGTGQRWRAYGAEASLQAEDQKAASQPKDAPGQIKAAKTARGSSKEEALRVEVKALRSQNEQMLEDQRGLAEQMQQLQQKFLAHMEASAAQLEALRTQLAQQPSPPDAKQEDTSVLPQSQPVKSSAADLVGFSNTTKPSSDAQSEASEQTAAPQASGAPPNGQQSDLNAKPSPAPAAQADAVVADNTSITNPEATP</sequence>
<feature type="compositionally biased region" description="Low complexity" evidence="1">
    <location>
        <begin position="348"/>
        <end position="358"/>
    </location>
</feature>
<evidence type="ECO:0000313" key="2">
    <source>
        <dbReference type="EMBL" id="KAK9865765.1"/>
    </source>
</evidence>
<dbReference type="AlphaFoldDB" id="A0AAW1T884"/>
<name>A0AAW1T884_9CHLO</name>
<feature type="region of interest" description="Disordered" evidence="1">
    <location>
        <begin position="271"/>
        <end position="369"/>
    </location>
</feature>
<keyword evidence="3" id="KW-1185">Reference proteome</keyword>
<dbReference type="Pfam" id="PF13366">
    <property type="entry name" value="PDDEXK_3"/>
    <property type="match status" value="1"/>
</dbReference>
<dbReference type="EMBL" id="JALJOV010000219">
    <property type="protein sequence ID" value="KAK9865765.1"/>
    <property type="molecule type" value="Genomic_DNA"/>
</dbReference>